<dbReference type="AlphaFoldDB" id="A0A4R5N6Y7"/>
<evidence type="ECO:0000313" key="15">
    <source>
        <dbReference type="Proteomes" id="UP000295681"/>
    </source>
</evidence>
<dbReference type="CDD" id="cd18084">
    <property type="entry name" value="RsmE-like"/>
    <property type="match status" value="1"/>
</dbReference>
<evidence type="ECO:0000259" key="13">
    <source>
        <dbReference type="Pfam" id="PF04452"/>
    </source>
</evidence>
<comment type="caution">
    <text evidence="14">The sequence shown here is derived from an EMBL/GenBank/DDBJ whole genome shotgun (WGS) entry which is preliminary data.</text>
</comment>
<dbReference type="InterPro" id="IPR029028">
    <property type="entry name" value="Alpha/beta_knot_MTases"/>
</dbReference>
<keyword evidence="8 12" id="KW-0808">Transferase</keyword>
<accession>A0A4R5N6Y7</accession>
<comment type="similarity">
    <text evidence="2 12">Belongs to the RNA methyltransferase RsmE family.</text>
</comment>
<dbReference type="PANTHER" id="PTHR30027">
    <property type="entry name" value="RIBOSOMAL RNA SMALL SUBUNIT METHYLTRANSFERASE E"/>
    <property type="match status" value="1"/>
</dbReference>
<evidence type="ECO:0000256" key="6">
    <source>
        <dbReference type="ARBA" id="ARBA00022552"/>
    </source>
</evidence>
<dbReference type="PIRSF" id="PIRSF015601">
    <property type="entry name" value="MTase_slr0722"/>
    <property type="match status" value="1"/>
</dbReference>
<sequence length="246" mass="27793">MQRYFLNNEISETFTLTSDADAFQHFGRVLRAKIGSQAEFVTPSQKVIYIAEVETLDRHEMVLRVIDEKDAGDIELPISIDLIVSPLKNDRSDWLVQKATELGANRIIFTKMTRTVANWDRQLPKKQQRLQKIAKAAAEQSHRLKIPEIVFMSWQDILKVPKDAGIVAWEESARHNEHAALVSVVNHHQHSRLAMLFGPEGGLTENEIQDLSHHDFLSAGLGPRILRAETAPLYALSAVSLLCELV</sequence>
<evidence type="ECO:0000256" key="1">
    <source>
        <dbReference type="ARBA" id="ARBA00004496"/>
    </source>
</evidence>
<evidence type="ECO:0000256" key="7">
    <source>
        <dbReference type="ARBA" id="ARBA00022603"/>
    </source>
</evidence>
<evidence type="ECO:0000256" key="3">
    <source>
        <dbReference type="ARBA" id="ARBA00012328"/>
    </source>
</evidence>
<evidence type="ECO:0000256" key="12">
    <source>
        <dbReference type="PIRNR" id="PIRNR015601"/>
    </source>
</evidence>
<keyword evidence="6 12" id="KW-0698">rRNA processing</keyword>
<dbReference type="InterPro" id="IPR029026">
    <property type="entry name" value="tRNA_m1G_MTases_N"/>
</dbReference>
<evidence type="ECO:0000256" key="9">
    <source>
        <dbReference type="ARBA" id="ARBA00022691"/>
    </source>
</evidence>
<keyword evidence="7 12" id="KW-0489">Methyltransferase</keyword>
<dbReference type="GO" id="GO:0070042">
    <property type="term" value="F:rRNA (uridine-N3-)-methyltransferase activity"/>
    <property type="evidence" value="ECO:0007669"/>
    <property type="project" value="TreeGrafter"/>
</dbReference>
<dbReference type="SUPFAM" id="SSF75217">
    <property type="entry name" value="alpha/beta knot"/>
    <property type="match status" value="1"/>
</dbReference>
<dbReference type="EMBL" id="PUFI01000015">
    <property type="protein sequence ID" value="TDG67568.1"/>
    <property type="molecule type" value="Genomic_DNA"/>
</dbReference>
<comment type="function">
    <text evidence="10 12">Specifically methylates the N3 position of the uracil ring of uridine 1498 (m3U1498) in 16S rRNA. Acts on the fully assembled 30S ribosomal subunit.</text>
</comment>
<evidence type="ECO:0000313" key="14">
    <source>
        <dbReference type="EMBL" id="TDG67568.1"/>
    </source>
</evidence>
<keyword evidence="9 12" id="KW-0949">S-adenosyl-L-methionine</keyword>
<reference evidence="14 15" key="1">
    <citation type="journal article" date="2019" name="Appl. Microbiol. Biotechnol.">
        <title>Uncovering carbohydrate metabolism through a genotype-phenotype association study of 56 lactic acid bacteria genomes.</title>
        <authorList>
            <person name="Buron-Moles G."/>
            <person name="Chailyan A."/>
            <person name="Dolejs I."/>
            <person name="Forster J."/>
            <person name="Miks M.H."/>
        </authorList>
    </citation>
    <scope>NUCLEOTIDE SEQUENCE [LARGE SCALE GENOMIC DNA]</scope>
    <source>
        <strain evidence="14 15">ATCC 700006</strain>
    </source>
</reference>
<evidence type="ECO:0000256" key="8">
    <source>
        <dbReference type="ARBA" id="ARBA00022679"/>
    </source>
</evidence>
<evidence type="ECO:0000256" key="10">
    <source>
        <dbReference type="ARBA" id="ARBA00025699"/>
    </source>
</evidence>
<dbReference type="RefSeq" id="WP_133264564.1">
    <property type="nucleotide sequence ID" value="NZ_JAGYGP010000001.1"/>
</dbReference>
<evidence type="ECO:0000256" key="11">
    <source>
        <dbReference type="ARBA" id="ARBA00047944"/>
    </source>
</evidence>
<dbReference type="InterPro" id="IPR046886">
    <property type="entry name" value="RsmE_MTase_dom"/>
</dbReference>
<organism evidence="14 15">
    <name type="scientific">Leuconostoc fallax</name>
    <dbReference type="NCBI Taxonomy" id="1251"/>
    <lineage>
        <taxon>Bacteria</taxon>
        <taxon>Bacillati</taxon>
        <taxon>Bacillota</taxon>
        <taxon>Bacilli</taxon>
        <taxon>Lactobacillales</taxon>
        <taxon>Lactobacillaceae</taxon>
        <taxon>Leuconostoc</taxon>
    </lineage>
</organism>
<dbReference type="Gene3D" id="3.40.1280.10">
    <property type="match status" value="1"/>
</dbReference>
<protein>
    <recommendedName>
        <fullName evidence="4 12">Ribosomal RNA small subunit methyltransferase E</fullName>
        <ecNumber evidence="3 12">2.1.1.193</ecNumber>
    </recommendedName>
</protein>
<dbReference type="NCBIfam" id="TIGR00046">
    <property type="entry name" value="RsmE family RNA methyltransferase"/>
    <property type="match status" value="1"/>
</dbReference>
<keyword evidence="15" id="KW-1185">Reference proteome</keyword>
<dbReference type="PANTHER" id="PTHR30027:SF3">
    <property type="entry name" value="16S RRNA (URACIL(1498)-N(3))-METHYLTRANSFERASE"/>
    <property type="match status" value="1"/>
</dbReference>
<evidence type="ECO:0000256" key="5">
    <source>
        <dbReference type="ARBA" id="ARBA00022490"/>
    </source>
</evidence>
<dbReference type="InterPro" id="IPR015947">
    <property type="entry name" value="PUA-like_sf"/>
</dbReference>
<name>A0A4R5N6Y7_9LACO</name>
<evidence type="ECO:0000256" key="4">
    <source>
        <dbReference type="ARBA" id="ARBA00013673"/>
    </source>
</evidence>
<proteinExistence type="inferred from homology"/>
<comment type="catalytic activity">
    <reaction evidence="11 12">
        <text>uridine(1498) in 16S rRNA + S-adenosyl-L-methionine = N(3)-methyluridine(1498) in 16S rRNA + S-adenosyl-L-homocysteine + H(+)</text>
        <dbReference type="Rhea" id="RHEA:42920"/>
        <dbReference type="Rhea" id="RHEA-COMP:10283"/>
        <dbReference type="Rhea" id="RHEA-COMP:10284"/>
        <dbReference type="ChEBI" id="CHEBI:15378"/>
        <dbReference type="ChEBI" id="CHEBI:57856"/>
        <dbReference type="ChEBI" id="CHEBI:59789"/>
        <dbReference type="ChEBI" id="CHEBI:65315"/>
        <dbReference type="ChEBI" id="CHEBI:74502"/>
        <dbReference type="EC" id="2.1.1.193"/>
    </reaction>
</comment>
<dbReference type="Pfam" id="PF04452">
    <property type="entry name" value="Methyltrans_RNA"/>
    <property type="match status" value="1"/>
</dbReference>
<evidence type="ECO:0000256" key="2">
    <source>
        <dbReference type="ARBA" id="ARBA00005528"/>
    </source>
</evidence>
<gene>
    <name evidence="14" type="ORF">C5L23_001367</name>
</gene>
<dbReference type="EC" id="2.1.1.193" evidence="3 12"/>
<feature type="domain" description="Ribosomal RNA small subunit methyltransferase E methyltransferase" evidence="13">
    <location>
        <begin position="75"/>
        <end position="239"/>
    </location>
</feature>
<dbReference type="GO" id="GO:0070475">
    <property type="term" value="P:rRNA base methylation"/>
    <property type="evidence" value="ECO:0007669"/>
    <property type="project" value="TreeGrafter"/>
</dbReference>
<dbReference type="InterPro" id="IPR006700">
    <property type="entry name" value="RsmE"/>
</dbReference>
<comment type="subcellular location">
    <subcellularLocation>
        <location evidence="1 12">Cytoplasm</location>
    </subcellularLocation>
</comment>
<dbReference type="STRING" id="907931.GCA_000165675_00756"/>
<dbReference type="SUPFAM" id="SSF88697">
    <property type="entry name" value="PUA domain-like"/>
    <property type="match status" value="1"/>
</dbReference>
<keyword evidence="5 12" id="KW-0963">Cytoplasm</keyword>
<dbReference type="Proteomes" id="UP000295681">
    <property type="component" value="Unassembled WGS sequence"/>
</dbReference>
<dbReference type="GO" id="GO:0005737">
    <property type="term" value="C:cytoplasm"/>
    <property type="evidence" value="ECO:0007669"/>
    <property type="project" value="UniProtKB-SubCell"/>
</dbReference>